<comment type="caution">
    <text evidence="2">The sequence shown here is derived from an EMBL/GenBank/DDBJ whole genome shotgun (WGS) entry which is preliminary data.</text>
</comment>
<gene>
    <name evidence="2" type="ORF">DW641_15240</name>
</gene>
<evidence type="ECO:0000313" key="3">
    <source>
        <dbReference type="Proteomes" id="UP000284112"/>
    </source>
</evidence>
<accession>A0A414RY50</accession>
<evidence type="ECO:0000313" key="2">
    <source>
        <dbReference type="EMBL" id="RHG03379.1"/>
    </source>
</evidence>
<proteinExistence type="predicted"/>
<name>A0A414RY50_9FIRM</name>
<organism evidence="2 3">
    <name type="scientific">Dorea longicatena</name>
    <dbReference type="NCBI Taxonomy" id="88431"/>
    <lineage>
        <taxon>Bacteria</taxon>
        <taxon>Bacillati</taxon>
        <taxon>Bacillota</taxon>
        <taxon>Clostridia</taxon>
        <taxon>Lachnospirales</taxon>
        <taxon>Lachnospiraceae</taxon>
        <taxon>Dorea</taxon>
    </lineage>
</organism>
<feature type="non-terminal residue" evidence="2">
    <location>
        <position position="1"/>
    </location>
</feature>
<sequence length="29" mass="3079">QMAEAAKQAGKENAARPAPAKAKEARNDR</sequence>
<evidence type="ECO:0000256" key="1">
    <source>
        <dbReference type="SAM" id="MobiDB-lite"/>
    </source>
</evidence>
<feature type="region of interest" description="Disordered" evidence="1">
    <location>
        <begin position="1"/>
        <end position="29"/>
    </location>
</feature>
<dbReference type="EMBL" id="QRHW01000051">
    <property type="protein sequence ID" value="RHG03379.1"/>
    <property type="molecule type" value="Genomic_DNA"/>
</dbReference>
<reference evidence="2 3" key="1">
    <citation type="submission" date="2018-08" db="EMBL/GenBank/DDBJ databases">
        <title>A genome reference for cultivated species of the human gut microbiota.</title>
        <authorList>
            <person name="Zou Y."/>
            <person name="Xue W."/>
            <person name="Luo G."/>
        </authorList>
    </citation>
    <scope>NUCLEOTIDE SEQUENCE [LARGE SCALE GENOMIC DNA]</scope>
    <source>
        <strain evidence="2 3">AM23-13</strain>
    </source>
</reference>
<dbReference type="Proteomes" id="UP000284112">
    <property type="component" value="Unassembled WGS sequence"/>
</dbReference>
<dbReference type="AlphaFoldDB" id="A0A414RY50"/>
<protein>
    <submittedName>
        <fullName evidence="2">SpoVG family protein</fullName>
    </submittedName>
</protein>